<sequence length="405" mass="42649">MTALAYGNPVATLPQGPASSRQVRSEASQLLHTIKGDSLLSQDRAALLAYLRDATDSVLLHGDTSRVLHQPQQQQPQAPSPERLHMLFDEQHGELRVHCLPPSPQARAPLTAADSAVHGGRTAFGVLQLARRRAEACLSKPPPAPPSQTRQELRQWHPQSPSGSSASHGSSARSSPQTSPSLYAEHAHGAHMQRRHDRSGRARHHHHSAPPPQAPYSPASKNAVRHKHRHGAGADGVRLQSTAPATTNDVLRGVFKAAAAAAASGGGGGSSGHRASADALALMAALLRSEAAWEACSPSAIGGAACRLRALGAGCPVSWREFFGMVTAAAAAAAAAAPTTARRRGSRPDARRAYVRGGTRVLSDAEEAHEGALDLSNCHAAKLERVLGSGAARHRRREPRRDTSE</sequence>
<feature type="region of interest" description="Disordered" evidence="1">
    <location>
        <begin position="135"/>
        <end position="241"/>
    </location>
</feature>
<reference evidence="2" key="1">
    <citation type="submission" date="2021-02" db="EMBL/GenBank/DDBJ databases">
        <title>First Annotated Genome of the Yellow-green Alga Tribonema minus.</title>
        <authorList>
            <person name="Mahan K.M."/>
        </authorList>
    </citation>
    <scope>NUCLEOTIDE SEQUENCE</scope>
    <source>
        <strain evidence="2">UTEX B ZZ1240</strain>
    </source>
</reference>
<organism evidence="2 3">
    <name type="scientific">Tribonema minus</name>
    <dbReference type="NCBI Taxonomy" id="303371"/>
    <lineage>
        <taxon>Eukaryota</taxon>
        <taxon>Sar</taxon>
        <taxon>Stramenopiles</taxon>
        <taxon>Ochrophyta</taxon>
        <taxon>PX clade</taxon>
        <taxon>Xanthophyceae</taxon>
        <taxon>Tribonematales</taxon>
        <taxon>Tribonemataceae</taxon>
        <taxon>Tribonema</taxon>
    </lineage>
</organism>
<evidence type="ECO:0000313" key="2">
    <source>
        <dbReference type="EMBL" id="KAG5190621.1"/>
    </source>
</evidence>
<name>A0A835ZCR9_9STRA</name>
<evidence type="ECO:0000313" key="3">
    <source>
        <dbReference type="Proteomes" id="UP000664859"/>
    </source>
</evidence>
<evidence type="ECO:0000256" key="1">
    <source>
        <dbReference type="SAM" id="MobiDB-lite"/>
    </source>
</evidence>
<keyword evidence="3" id="KW-1185">Reference proteome</keyword>
<comment type="caution">
    <text evidence="2">The sequence shown here is derived from an EMBL/GenBank/DDBJ whole genome shotgun (WGS) entry which is preliminary data.</text>
</comment>
<dbReference type="Proteomes" id="UP000664859">
    <property type="component" value="Unassembled WGS sequence"/>
</dbReference>
<protein>
    <submittedName>
        <fullName evidence="2">Uncharacterized protein</fullName>
    </submittedName>
</protein>
<proteinExistence type="predicted"/>
<feature type="compositionally biased region" description="Basic residues" evidence="1">
    <location>
        <begin position="189"/>
        <end position="208"/>
    </location>
</feature>
<dbReference type="AlphaFoldDB" id="A0A835ZCR9"/>
<gene>
    <name evidence="2" type="ORF">JKP88DRAFT_252111</name>
</gene>
<accession>A0A835ZCR9</accession>
<dbReference type="EMBL" id="JAFCMP010000031">
    <property type="protein sequence ID" value="KAG5190621.1"/>
    <property type="molecule type" value="Genomic_DNA"/>
</dbReference>
<feature type="compositionally biased region" description="Low complexity" evidence="1">
    <location>
        <begin position="157"/>
        <end position="181"/>
    </location>
</feature>
<feature type="region of interest" description="Disordered" evidence="1">
    <location>
        <begin position="1"/>
        <end position="24"/>
    </location>
</feature>